<dbReference type="PANTHER" id="PTHR44591">
    <property type="entry name" value="STRESS RESPONSE REGULATOR PROTEIN 1"/>
    <property type="match status" value="1"/>
</dbReference>
<dbReference type="PROSITE" id="PS50110">
    <property type="entry name" value="RESPONSE_REGULATORY"/>
    <property type="match status" value="1"/>
</dbReference>
<dbReference type="InterPro" id="IPR001789">
    <property type="entry name" value="Sig_transdc_resp-reg_receiver"/>
</dbReference>
<proteinExistence type="predicted"/>
<dbReference type="SMART" id="SM00448">
    <property type="entry name" value="REC"/>
    <property type="match status" value="1"/>
</dbReference>
<accession>A0A158G1P9</accession>
<dbReference type="Pfam" id="PF00072">
    <property type="entry name" value="Response_reg"/>
    <property type="match status" value="1"/>
</dbReference>
<protein>
    <submittedName>
        <fullName evidence="4">Response regulator receiver protein</fullName>
    </submittedName>
</protein>
<dbReference type="SUPFAM" id="SSF52172">
    <property type="entry name" value="CheY-like"/>
    <property type="match status" value="1"/>
</dbReference>
<evidence type="ECO:0000256" key="2">
    <source>
        <dbReference type="PROSITE-ProRule" id="PRU00169"/>
    </source>
</evidence>
<evidence type="ECO:0000313" key="4">
    <source>
        <dbReference type="EMBL" id="SAL26058.1"/>
    </source>
</evidence>
<dbReference type="RefSeq" id="WP_060818625.1">
    <property type="nucleotide sequence ID" value="NZ_FCOC02000004.1"/>
</dbReference>
<dbReference type="InterPro" id="IPR011006">
    <property type="entry name" value="CheY-like_superfamily"/>
</dbReference>
<dbReference type="Gene3D" id="3.40.50.2300">
    <property type="match status" value="1"/>
</dbReference>
<feature type="domain" description="Response regulatory" evidence="3">
    <location>
        <begin position="24"/>
        <end position="140"/>
    </location>
</feature>
<reference evidence="4 5" key="1">
    <citation type="submission" date="2016-01" db="EMBL/GenBank/DDBJ databases">
        <authorList>
            <person name="Oliw E.H."/>
        </authorList>
    </citation>
    <scope>NUCLEOTIDE SEQUENCE [LARGE SCALE GENOMIC DNA]</scope>
    <source>
        <strain evidence="4">LMG 22029</strain>
    </source>
</reference>
<organism evidence="4 5">
    <name type="scientific">Caballeronia sordidicola</name>
    <name type="common">Burkholderia sordidicola</name>
    <dbReference type="NCBI Taxonomy" id="196367"/>
    <lineage>
        <taxon>Bacteria</taxon>
        <taxon>Pseudomonadati</taxon>
        <taxon>Pseudomonadota</taxon>
        <taxon>Betaproteobacteria</taxon>
        <taxon>Burkholderiales</taxon>
        <taxon>Burkholderiaceae</taxon>
        <taxon>Caballeronia</taxon>
    </lineage>
</organism>
<dbReference type="InterPro" id="IPR050595">
    <property type="entry name" value="Bact_response_regulator"/>
</dbReference>
<feature type="modified residue" description="4-aspartylphosphate" evidence="2">
    <location>
        <position position="73"/>
    </location>
</feature>
<sequence length="142" mass="15878">MTWQSARTRIWTGRTVESAANKFRVLVVDDNVDAADALAMYLQYENLELRTAYGGRQAVDVAIAWGPHMVIMDSSMPDCNGIEAAQHMRADARTSHIAIIAFTALDENEVRRHLADNEFDAYCQKGEPPSRLVALLARLTKK</sequence>
<dbReference type="EMBL" id="FCOC02000004">
    <property type="protein sequence ID" value="SAL26058.1"/>
    <property type="molecule type" value="Genomic_DNA"/>
</dbReference>
<dbReference type="GO" id="GO:0000160">
    <property type="term" value="P:phosphorelay signal transduction system"/>
    <property type="evidence" value="ECO:0007669"/>
    <property type="project" value="InterPro"/>
</dbReference>
<name>A0A158G1P9_CABSO</name>
<gene>
    <name evidence="4" type="ORF">AWB64_02129</name>
</gene>
<keyword evidence="1 2" id="KW-0597">Phosphoprotein</keyword>
<dbReference type="AlphaFoldDB" id="A0A158G1P9"/>
<dbReference type="PANTHER" id="PTHR44591:SF3">
    <property type="entry name" value="RESPONSE REGULATORY DOMAIN-CONTAINING PROTEIN"/>
    <property type="match status" value="1"/>
</dbReference>
<dbReference type="Proteomes" id="UP000054893">
    <property type="component" value="Unassembled WGS sequence"/>
</dbReference>
<dbReference type="OrthoDB" id="9131147at2"/>
<evidence type="ECO:0000256" key="1">
    <source>
        <dbReference type="ARBA" id="ARBA00022553"/>
    </source>
</evidence>
<evidence type="ECO:0000259" key="3">
    <source>
        <dbReference type="PROSITE" id="PS50110"/>
    </source>
</evidence>
<evidence type="ECO:0000313" key="5">
    <source>
        <dbReference type="Proteomes" id="UP000054893"/>
    </source>
</evidence>